<dbReference type="PANTHER" id="PTHR11690">
    <property type="entry name" value="AMILORIDE-SENSITIVE SODIUM CHANNEL-RELATED"/>
    <property type="match status" value="1"/>
</dbReference>
<evidence type="ECO:0000256" key="5">
    <source>
        <dbReference type="ARBA" id="ARBA00022692"/>
    </source>
</evidence>
<dbReference type="Proteomes" id="UP000887563">
    <property type="component" value="Unplaced"/>
</dbReference>
<keyword evidence="11 13" id="KW-0739">Sodium transport</keyword>
<protein>
    <submittedName>
        <fullName evidence="17">Uncharacterized protein</fullName>
    </submittedName>
</protein>
<evidence type="ECO:0000256" key="2">
    <source>
        <dbReference type="ARBA" id="ARBA00007193"/>
    </source>
</evidence>
<accession>A0A914KGK6</accession>
<comment type="subcellular location">
    <subcellularLocation>
        <location evidence="1">Membrane</location>
        <topology evidence="1">Multi-pass membrane protein</topology>
    </subcellularLocation>
</comment>
<keyword evidence="3 13" id="KW-0813">Transport</keyword>
<evidence type="ECO:0000256" key="4">
    <source>
        <dbReference type="ARBA" id="ARBA00022461"/>
    </source>
</evidence>
<sequence length="442" mass="50867">MKMNFNASMTMPNITFCMSKNNAWSHFNQTGLTSQDLYNATEEGLAKMPDSATFLNNDWDYKMVMDAYLKWLNEIAKRNVSFDDFRQKVGWETLRRSQHRFERLDVNKEQKKIKNDVKITWLSTRQLCFQPYFDQNSFIAIVDQEPFFVMNIVYNFGNVDDLDCMSVDVHGRPSDETRYMLGNGRANDGYFNQLCIGDTFESTIEIRAITTILPDPDNPIEQRCQIYEQKENSPNSELDCLRRCRMELIRKLCNCTAPSLSNFVYDPKELNNYPLCDYGLCEIGNSTESKEVKEWDTKCRGQCAPECTQTRYELTTSHKTALHPQEVQLTLSWGAFEYLRLIQQERWSFTKFLSQIGGATGVWLGLSALSIVQFLTFLLTRAHKKVSKRKQTGVDSVNYNNNNYGTRRTSELSSGTAHEMTNPSNNPLGGGIAKNPFGGKRK</sequence>
<reference evidence="17" key="1">
    <citation type="submission" date="2022-11" db="UniProtKB">
        <authorList>
            <consortium name="WormBaseParasite"/>
        </authorList>
    </citation>
    <scope>IDENTIFICATION</scope>
</reference>
<evidence type="ECO:0000256" key="13">
    <source>
        <dbReference type="RuleBase" id="RU000679"/>
    </source>
</evidence>
<dbReference type="AlphaFoldDB" id="A0A914KGK6"/>
<dbReference type="Gene3D" id="1.10.287.770">
    <property type="entry name" value="YojJ-like"/>
    <property type="match status" value="1"/>
</dbReference>
<keyword evidence="8 13" id="KW-0406">Ion transport</keyword>
<keyword evidence="6 15" id="KW-1133">Transmembrane helix</keyword>
<evidence type="ECO:0000256" key="7">
    <source>
        <dbReference type="ARBA" id="ARBA00023053"/>
    </source>
</evidence>
<evidence type="ECO:0000256" key="10">
    <source>
        <dbReference type="ARBA" id="ARBA00023180"/>
    </source>
</evidence>
<evidence type="ECO:0000256" key="8">
    <source>
        <dbReference type="ARBA" id="ARBA00023065"/>
    </source>
</evidence>
<keyword evidence="5 13" id="KW-0812">Transmembrane</keyword>
<dbReference type="PANTHER" id="PTHR11690:SF227">
    <property type="entry name" value="AMILORIDE-SENSITIVE SODIUM CHANNEL"/>
    <property type="match status" value="1"/>
</dbReference>
<feature type="compositionally biased region" description="Polar residues" evidence="14">
    <location>
        <begin position="405"/>
        <end position="427"/>
    </location>
</feature>
<name>A0A914KGK6_MELIC</name>
<evidence type="ECO:0000256" key="12">
    <source>
        <dbReference type="ARBA" id="ARBA00023303"/>
    </source>
</evidence>
<dbReference type="WBParaSite" id="Minc3s00007g00473">
    <property type="protein sequence ID" value="Minc3s00007g00473"/>
    <property type="gene ID" value="Minc3s00007g00473"/>
</dbReference>
<evidence type="ECO:0000256" key="14">
    <source>
        <dbReference type="SAM" id="MobiDB-lite"/>
    </source>
</evidence>
<evidence type="ECO:0000256" key="1">
    <source>
        <dbReference type="ARBA" id="ARBA00004141"/>
    </source>
</evidence>
<organism evidence="16 17">
    <name type="scientific">Meloidogyne incognita</name>
    <name type="common">Southern root-knot nematode worm</name>
    <name type="synonym">Oxyuris incognita</name>
    <dbReference type="NCBI Taxonomy" id="6306"/>
    <lineage>
        <taxon>Eukaryota</taxon>
        <taxon>Metazoa</taxon>
        <taxon>Ecdysozoa</taxon>
        <taxon>Nematoda</taxon>
        <taxon>Chromadorea</taxon>
        <taxon>Rhabditida</taxon>
        <taxon>Tylenchina</taxon>
        <taxon>Tylenchomorpha</taxon>
        <taxon>Tylenchoidea</taxon>
        <taxon>Meloidogynidae</taxon>
        <taxon>Meloidogyninae</taxon>
        <taxon>Meloidogyne</taxon>
        <taxon>Meloidogyne incognita group</taxon>
    </lineage>
</organism>
<proteinExistence type="inferred from homology"/>
<keyword evidence="7" id="KW-0915">Sodium</keyword>
<keyword evidence="12 13" id="KW-0407">Ion channel</keyword>
<keyword evidence="9 15" id="KW-0472">Membrane</keyword>
<dbReference type="GO" id="GO:0005886">
    <property type="term" value="C:plasma membrane"/>
    <property type="evidence" value="ECO:0007669"/>
    <property type="project" value="TreeGrafter"/>
</dbReference>
<feature type="region of interest" description="Disordered" evidence="14">
    <location>
        <begin position="397"/>
        <end position="442"/>
    </location>
</feature>
<keyword evidence="10" id="KW-0325">Glycoprotein</keyword>
<keyword evidence="4 13" id="KW-0894">Sodium channel</keyword>
<evidence type="ECO:0000256" key="9">
    <source>
        <dbReference type="ARBA" id="ARBA00023136"/>
    </source>
</evidence>
<dbReference type="GO" id="GO:0015280">
    <property type="term" value="F:ligand-gated sodium channel activity"/>
    <property type="evidence" value="ECO:0007669"/>
    <property type="project" value="TreeGrafter"/>
</dbReference>
<comment type="similarity">
    <text evidence="2 13">Belongs to the amiloride-sensitive sodium channel (TC 1.A.6) family.</text>
</comment>
<evidence type="ECO:0000313" key="16">
    <source>
        <dbReference type="Proteomes" id="UP000887563"/>
    </source>
</evidence>
<dbReference type="Pfam" id="PF00858">
    <property type="entry name" value="ASC"/>
    <property type="match status" value="1"/>
</dbReference>
<evidence type="ECO:0000256" key="11">
    <source>
        <dbReference type="ARBA" id="ARBA00023201"/>
    </source>
</evidence>
<keyword evidence="16" id="KW-1185">Reference proteome</keyword>
<dbReference type="InterPro" id="IPR001873">
    <property type="entry name" value="ENaC"/>
</dbReference>
<evidence type="ECO:0000313" key="17">
    <source>
        <dbReference type="WBParaSite" id="Minc3s00007g00473"/>
    </source>
</evidence>
<evidence type="ECO:0000256" key="15">
    <source>
        <dbReference type="SAM" id="Phobius"/>
    </source>
</evidence>
<evidence type="ECO:0000256" key="6">
    <source>
        <dbReference type="ARBA" id="ARBA00022989"/>
    </source>
</evidence>
<evidence type="ECO:0000256" key="3">
    <source>
        <dbReference type="ARBA" id="ARBA00022448"/>
    </source>
</evidence>
<feature type="transmembrane region" description="Helical" evidence="15">
    <location>
        <begin position="361"/>
        <end position="380"/>
    </location>
</feature>